<dbReference type="InterPro" id="IPR000014">
    <property type="entry name" value="PAS"/>
</dbReference>
<dbReference type="EMBL" id="FODD01000022">
    <property type="protein sequence ID" value="SEO30104.1"/>
    <property type="molecule type" value="Genomic_DNA"/>
</dbReference>
<dbReference type="Gene3D" id="3.30.450.20">
    <property type="entry name" value="PAS domain"/>
    <property type="match status" value="1"/>
</dbReference>
<evidence type="ECO:0000256" key="14">
    <source>
        <dbReference type="ARBA" id="ARBA00075117"/>
    </source>
</evidence>
<dbReference type="Pfam" id="PF01590">
    <property type="entry name" value="GAF"/>
    <property type="match status" value="1"/>
</dbReference>
<sequence>MTHPGTENPAHSASAGPGVVTGLLDAVDAGAYAVDDQGVIVAVNPRGSGLLARPADDLIGADAHDLLHRDAHGKPMDRERCPMRRAMLTGRTAPEQAGWYARGDGSLIAVSWLVTPFRDSHGRTGALVIFHARSAAEADRERGLATASLSELERLALLAETTSRLTSTLDPDQALRRLAHIVLPRLADWLVVDLLAENDEVWRSFVAHAGDGAFTERADLCGPLPPVPPESPRPLSKALRGAATTLATEETYAGEPDSGLAVEQQRLFAATGIRSAVIGPIRGPREVLGALTLGRAERDVPFTEDDIALLDDIALRTGISLENARLYQRQVRVAETMQHHLLPRLPRVAGLETTARYVSAPDASQVGGDWYDMFPLHDGSFGLAIGDVAGHDLDAAAGMAQLRNMLRAHAWTHQATPGSIMRRLDETAVHLTDVTMATAVFGRLDHDAATGWRLRWTNAGHPPPLLVDDVGRARFLTEVHGLLLGTRASGERPDANISLPPRSTVLLYTDGLVEDPHAHLDEGLERLRRHAAALAHRPLDAFCDLVLERVRPAANDDDVAMLALRVPGA</sequence>
<dbReference type="SMART" id="SM00065">
    <property type="entry name" value="GAF"/>
    <property type="match status" value="1"/>
</dbReference>
<protein>
    <recommendedName>
        <fullName evidence="1">protein-serine/threonine phosphatase</fullName>
        <ecNumber evidence="1">3.1.3.16</ecNumber>
    </recommendedName>
    <alternativeName>
        <fullName evidence="15">Protein-serine/threonine phosphatase</fullName>
    </alternativeName>
    <alternativeName>
        <fullName evidence="14">Serine/threonine-protein kinase</fullName>
    </alternativeName>
</protein>
<evidence type="ECO:0000256" key="5">
    <source>
        <dbReference type="ARBA" id="ARBA00022741"/>
    </source>
</evidence>
<dbReference type="InterPro" id="IPR003018">
    <property type="entry name" value="GAF"/>
</dbReference>
<dbReference type="SUPFAM" id="SSF81606">
    <property type="entry name" value="PP2C-like"/>
    <property type="match status" value="1"/>
</dbReference>
<evidence type="ECO:0000259" key="16">
    <source>
        <dbReference type="PROSITE" id="PS50112"/>
    </source>
</evidence>
<dbReference type="SMART" id="SM00091">
    <property type="entry name" value="PAS"/>
    <property type="match status" value="1"/>
</dbReference>
<evidence type="ECO:0000256" key="7">
    <source>
        <dbReference type="ARBA" id="ARBA00022801"/>
    </source>
</evidence>
<proteinExistence type="predicted"/>
<keyword evidence="7" id="KW-0378">Hydrolase</keyword>
<evidence type="ECO:0000256" key="15">
    <source>
        <dbReference type="ARBA" id="ARBA00081350"/>
    </source>
</evidence>
<feature type="domain" description="PAS" evidence="16">
    <location>
        <begin position="23"/>
        <end position="90"/>
    </location>
</feature>
<comment type="catalytic activity">
    <reaction evidence="12">
        <text>O-phospho-L-seryl-[protein] + H2O = L-seryl-[protein] + phosphate</text>
        <dbReference type="Rhea" id="RHEA:20629"/>
        <dbReference type="Rhea" id="RHEA-COMP:9863"/>
        <dbReference type="Rhea" id="RHEA-COMP:11604"/>
        <dbReference type="ChEBI" id="CHEBI:15377"/>
        <dbReference type="ChEBI" id="CHEBI:29999"/>
        <dbReference type="ChEBI" id="CHEBI:43474"/>
        <dbReference type="ChEBI" id="CHEBI:83421"/>
        <dbReference type="EC" id="3.1.3.16"/>
    </reaction>
</comment>
<dbReference type="InterPro" id="IPR001932">
    <property type="entry name" value="PPM-type_phosphatase-like_dom"/>
</dbReference>
<dbReference type="SUPFAM" id="SSF55785">
    <property type="entry name" value="PYP-like sensor domain (PAS domain)"/>
    <property type="match status" value="1"/>
</dbReference>
<evidence type="ECO:0000256" key="3">
    <source>
        <dbReference type="ARBA" id="ARBA00022679"/>
    </source>
</evidence>
<dbReference type="Proteomes" id="UP000181951">
    <property type="component" value="Unassembled WGS sequence"/>
</dbReference>
<keyword evidence="11" id="KW-0464">Manganese</keyword>
<dbReference type="CDD" id="cd00130">
    <property type="entry name" value="PAS"/>
    <property type="match status" value="1"/>
</dbReference>
<dbReference type="GO" id="GO:0046872">
    <property type="term" value="F:metal ion binding"/>
    <property type="evidence" value="ECO:0007669"/>
    <property type="project" value="UniProtKB-KW"/>
</dbReference>
<evidence type="ECO:0000256" key="2">
    <source>
        <dbReference type="ARBA" id="ARBA00022553"/>
    </source>
</evidence>
<dbReference type="InterPro" id="IPR036457">
    <property type="entry name" value="PPM-type-like_dom_sf"/>
</dbReference>
<keyword evidence="9" id="KW-0460">Magnesium</keyword>
<dbReference type="GO" id="GO:0005524">
    <property type="term" value="F:ATP binding"/>
    <property type="evidence" value="ECO:0007669"/>
    <property type="project" value="UniProtKB-KW"/>
</dbReference>
<dbReference type="RefSeq" id="WP_069465201.1">
    <property type="nucleotide sequence ID" value="NZ_FODD01000022.1"/>
</dbReference>
<dbReference type="InterPro" id="IPR035965">
    <property type="entry name" value="PAS-like_dom_sf"/>
</dbReference>
<evidence type="ECO:0000256" key="13">
    <source>
        <dbReference type="ARBA" id="ARBA00056274"/>
    </source>
</evidence>
<dbReference type="EC" id="3.1.3.16" evidence="1"/>
<dbReference type="PROSITE" id="PS50112">
    <property type="entry name" value="PAS"/>
    <property type="match status" value="1"/>
</dbReference>
<dbReference type="GO" id="GO:0016301">
    <property type="term" value="F:kinase activity"/>
    <property type="evidence" value="ECO:0007669"/>
    <property type="project" value="UniProtKB-KW"/>
</dbReference>
<keyword evidence="6" id="KW-0418">Kinase</keyword>
<evidence type="ECO:0000256" key="10">
    <source>
        <dbReference type="ARBA" id="ARBA00022912"/>
    </source>
</evidence>
<keyword evidence="8" id="KW-0067">ATP-binding</keyword>
<accession>A0A1H8NKG2</accession>
<keyword evidence="2" id="KW-0597">Phosphoprotein</keyword>
<keyword evidence="18" id="KW-1185">Reference proteome</keyword>
<dbReference type="InterPro" id="IPR052016">
    <property type="entry name" value="Bact_Sigma-Reg"/>
</dbReference>
<organism evidence="17 18">
    <name type="scientific">Actinacidiphila rubida</name>
    <dbReference type="NCBI Taxonomy" id="310780"/>
    <lineage>
        <taxon>Bacteria</taxon>
        <taxon>Bacillati</taxon>
        <taxon>Actinomycetota</taxon>
        <taxon>Actinomycetes</taxon>
        <taxon>Kitasatosporales</taxon>
        <taxon>Streptomycetaceae</taxon>
        <taxon>Actinacidiphila</taxon>
    </lineage>
</organism>
<dbReference type="Gene3D" id="3.30.450.40">
    <property type="match status" value="1"/>
</dbReference>
<evidence type="ECO:0000313" key="18">
    <source>
        <dbReference type="Proteomes" id="UP000181951"/>
    </source>
</evidence>
<evidence type="ECO:0000256" key="8">
    <source>
        <dbReference type="ARBA" id="ARBA00022840"/>
    </source>
</evidence>
<evidence type="ECO:0000256" key="9">
    <source>
        <dbReference type="ARBA" id="ARBA00022842"/>
    </source>
</evidence>
<dbReference type="Pfam" id="PF08448">
    <property type="entry name" value="PAS_4"/>
    <property type="match status" value="1"/>
</dbReference>
<dbReference type="SUPFAM" id="SSF55781">
    <property type="entry name" value="GAF domain-like"/>
    <property type="match status" value="1"/>
</dbReference>
<name>A0A1H8NKG2_9ACTN</name>
<keyword evidence="5" id="KW-0547">Nucleotide-binding</keyword>
<dbReference type="InterPro" id="IPR013656">
    <property type="entry name" value="PAS_4"/>
</dbReference>
<gene>
    <name evidence="17" type="ORF">SAMN05216267_1022128</name>
</gene>
<dbReference type="InterPro" id="IPR029016">
    <property type="entry name" value="GAF-like_dom_sf"/>
</dbReference>
<reference evidence="17 18" key="1">
    <citation type="submission" date="2016-10" db="EMBL/GenBank/DDBJ databases">
        <authorList>
            <person name="de Groot N.N."/>
        </authorList>
    </citation>
    <scope>NUCLEOTIDE SEQUENCE [LARGE SCALE GENOMIC DNA]</scope>
    <source>
        <strain evidence="17 18">CGMCC 4.2026</strain>
    </source>
</reference>
<dbReference type="PANTHER" id="PTHR43156">
    <property type="entry name" value="STAGE II SPORULATION PROTEIN E-RELATED"/>
    <property type="match status" value="1"/>
</dbReference>
<keyword evidence="3" id="KW-0808">Transferase</keyword>
<evidence type="ECO:0000256" key="4">
    <source>
        <dbReference type="ARBA" id="ARBA00022723"/>
    </source>
</evidence>
<dbReference type="Gene3D" id="3.60.40.10">
    <property type="entry name" value="PPM-type phosphatase domain"/>
    <property type="match status" value="1"/>
</dbReference>
<dbReference type="SMART" id="SM00331">
    <property type="entry name" value="PP2C_SIG"/>
    <property type="match status" value="1"/>
</dbReference>
<evidence type="ECO:0000313" key="17">
    <source>
        <dbReference type="EMBL" id="SEO30104.1"/>
    </source>
</evidence>
<dbReference type="FunFam" id="3.60.40.10:FF:000005">
    <property type="entry name" value="Serine/threonine protein phosphatase"/>
    <property type="match status" value="1"/>
</dbReference>
<dbReference type="Pfam" id="PF07228">
    <property type="entry name" value="SpoIIE"/>
    <property type="match status" value="1"/>
</dbReference>
<dbReference type="PANTHER" id="PTHR43156:SF2">
    <property type="entry name" value="STAGE II SPORULATION PROTEIN E"/>
    <property type="match status" value="1"/>
</dbReference>
<keyword evidence="10" id="KW-0904">Protein phosphatase</keyword>
<keyword evidence="4" id="KW-0479">Metal-binding</keyword>
<dbReference type="GO" id="GO:0004722">
    <property type="term" value="F:protein serine/threonine phosphatase activity"/>
    <property type="evidence" value="ECO:0007669"/>
    <property type="project" value="UniProtKB-EC"/>
</dbReference>
<dbReference type="STRING" id="310780.SAMN05216267_1022128"/>
<evidence type="ECO:0000256" key="6">
    <source>
        <dbReference type="ARBA" id="ARBA00022777"/>
    </source>
</evidence>
<evidence type="ECO:0000256" key="1">
    <source>
        <dbReference type="ARBA" id="ARBA00013081"/>
    </source>
</evidence>
<comment type="function">
    <text evidence="13">Primarily acts as an independent SigF regulator that is sensitive to the osmosensory signal, mediating the cross talk of PknD with the SigF regulon. Possesses both phosphatase and kinase activities. The kinase domain functions as a classic anti-sigma factor-like kinase to phosphorylate the anti-anti-sigma factor domain at the canonical regulatory site, and the phosphatase domain antagonizes this activity.</text>
</comment>
<evidence type="ECO:0000256" key="11">
    <source>
        <dbReference type="ARBA" id="ARBA00023211"/>
    </source>
</evidence>
<dbReference type="AlphaFoldDB" id="A0A1H8NKG2"/>
<evidence type="ECO:0000256" key="12">
    <source>
        <dbReference type="ARBA" id="ARBA00047761"/>
    </source>
</evidence>